<proteinExistence type="predicted"/>
<reference evidence="1" key="1">
    <citation type="submission" date="2013-07" db="EMBL/GenBank/DDBJ databases">
        <title>The genome of an arbuscular mycorrhizal fungus provides insights into the evolution of the oldest plant symbiosis.</title>
        <authorList>
            <consortium name="DOE Joint Genome Institute"/>
            <person name="Tisserant E."/>
            <person name="Malbreil M."/>
            <person name="Kuo A."/>
            <person name="Kohler A."/>
            <person name="Symeonidi A."/>
            <person name="Balestrini R."/>
            <person name="Charron P."/>
            <person name="Duensing N."/>
            <person name="Frei-dit-Frey N."/>
            <person name="Gianinazzi-Pearson V."/>
            <person name="Gilbert B."/>
            <person name="Handa Y."/>
            <person name="Hijri M."/>
            <person name="Kaul R."/>
            <person name="Kawaguchi M."/>
            <person name="Krajinski F."/>
            <person name="Lammers P."/>
            <person name="Lapierre D."/>
            <person name="Masclaux F.G."/>
            <person name="Murat C."/>
            <person name="Morin E."/>
            <person name="Ndikumana S."/>
            <person name="Pagni M."/>
            <person name="Petitpierre D."/>
            <person name="Requena N."/>
            <person name="Rosikiewicz P."/>
            <person name="Riley R."/>
            <person name="Saito K."/>
            <person name="San Clemente H."/>
            <person name="Shapiro H."/>
            <person name="van Tuinen D."/>
            <person name="Becard G."/>
            <person name="Bonfante P."/>
            <person name="Paszkowski U."/>
            <person name="Shachar-Hill Y."/>
            <person name="Young J.P."/>
            <person name="Sanders I.R."/>
            <person name="Henrissat B."/>
            <person name="Rensing S.A."/>
            <person name="Grigoriev I.V."/>
            <person name="Corradi N."/>
            <person name="Roux C."/>
            <person name="Martin F."/>
        </authorList>
    </citation>
    <scope>NUCLEOTIDE SEQUENCE</scope>
    <source>
        <strain evidence="1">DAOM 197198</strain>
    </source>
</reference>
<evidence type="ECO:0000313" key="1">
    <source>
        <dbReference type="EMBL" id="ESA07516.1"/>
    </source>
</evidence>
<dbReference type="VEuPathDB" id="FungiDB:RhiirFUN_004080"/>
<dbReference type="EMBL" id="KI290240">
    <property type="protein sequence ID" value="ESA07516.1"/>
    <property type="molecule type" value="Genomic_DNA"/>
</dbReference>
<dbReference type="HOGENOM" id="CLU_2499019_0_0_1"/>
<dbReference type="AlphaFoldDB" id="U9TVY9"/>
<gene>
    <name evidence="1" type="ORF">GLOINDRAFT_32785</name>
</gene>
<protein>
    <submittedName>
        <fullName evidence="1">Uncharacterized protein</fullName>
    </submittedName>
</protein>
<sequence>MEHREYYPDYPLFLWTQEPESRVEIENVGTASFEVSRLLSDESDELDDESNIRNESAKQQIFHWQLFPICITSDKSNLKGCSTIYA</sequence>
<name>U9TVY9_RHIID</name>
<accession>U9TVY9</accession>
<organism evidence="1">
    <name type="scientific">Rhizophagus irregularis (strain DAOM 181602 / DAOM 197198 / MUCL 43194)</name>
    <name type="common">Arbuscular mycorrhizal fungus</name>
    <name type="synonym">Glomus intraradices</name>
    <dbReference type="NCBI Taxonomy" id="747089"/>
    <lineage>
        <taxon>Eukaryota</taxon>
        <taxon>Fungi</taxon>
        <taxon>Fungi incertae sedis</taxon>
        <taxon>Mucoromycota</taxon>
        <taxon>Glomeromycotina</taxon>
        <taxon>Glomeromycetes</taxon>
        <taxon>Glomerales</taxon>
        <taxon>Glomeraceae</taxon>
        <taxon>Rhizophagus</taxon>
    </lineage>
</organism>